<organism evidence="1 2">
    <name type="scientific">Hirundo rustica rustica</name>
    <dbReference type="NCBI Taxonomy" id="333673"/>
    <lineage>
        <taxon>Eukaryota</taxon>
        <taxon>Metazoa</taxon>
        <taxon>Chordata</taxon>
        <taxon>Craniata</taxon>
        <taxon>Vertebrata</taxon>
        <taxon>Euteleostomi</taxon>
        <taxon>Archelosauria</taxon>
        <taxon>Archosauria</taxon>
        <taxon>Dinosauria</taxon>
        <taxon>Saurischia</taxon>
        <taxon>Theropoda</taxon>
        <taxon>Coelurosauria</taxon>
        <taxon>Aves</taxon>
        <taxon>Neognathae</taxon>
        <taxon>Neoaves</taxon>
        <taxon>Telluraves</taxon>
        <taxon>Australaves</taxon>
        <taxon>Passeriformes</taxon>
        <taxon>Sylvioidea</taxon>
        <taxon>Hirundinidae</taxon>
        <taxon>Hirundo</taxon>
    </lineage>
</organism>
<dbReference type="EMBL" id="QRBI01000104">
    <property type="protein sequence ID" value="RMC14883.1"/>
    <property type="molecule type" value="Genomic_DNA"/>
</dbReference>
<reference evidence="1 2" key="1">
    <citation type="submission" date="2018-07" db="EMBL/GenBank/DDBJ databases">
        <title>A high quality draft genome assembly of the barn swallow (H. rustica rustica).</title>
        <authorList>
            <person name="Formenti G."/>
            <person name="Chiara M."/>
            <person name="Poveda L."/>
            <person name="Francoijs K.-J."/>
            <person name="Bonisoli-Alquati A."/>
            <person name="Canova L."/>
            <person name="Gianfranceschi L."/>
            <person name="Horner D.S."/>
            <person name="Saino N."/>
        </authorList>
    </citation>
    <scope>NUCLEOTIDE SEQUENCE [LARGE SCALE GENOMIC DNA]</scope>
    <source>
        <strain evidence="1">Chelidonia</strain>
        <tissue evidence="1">Blood</tissue>
    </source>
</reference>
<comment type="caution">
    <text evidence="1">The sequence shown here is derived from an EMBL/GenBank/DDBJ whole genome shotgun (WGS) entry which is preliminary data.</text>
</comment>
<sequence>MDHLVDKEWYRWLQLECCGQWLDAQMETSDLGSVLGLVLFNTSVGDRDSGIECTLNRFADDTKLCEAVDSLDERDAIQRDLDRLERWDL</sequence>
<dbReference type="AlphaFoldDB" id="A0A3M0KP97"/>
<accession>A0A3M0KP97</accession>
<evidence type="ECO:0000313" key="2">
    <source>
        <dbReference type="Proteomes" id="UP000269221"/>
    </source>
</evidence>
<gene>
    <name evidence="1" type="ORF">DUI87_07060</name>
</gene>
<proteinExistence type="predicted"/>
<dbReference type="OrthoDB" id="9399809at2759"/>
<evidence type="ECO:0008006" key="3">
    <source>
        <dbReference type="Google" id="ProtNLM"/>
    </source>
</evidence>
<protein>
    <recommendedName>
        <fullName evidence="3">Rna-directed dna polymerase from mobile element jockey-like</fullName>
    </recommendedName>
</protein>
<keyword evidence="2" id="KW-1185">Reference proteome</keyword>
<name>A0A3M0KP97_HIRRU</name>
<dbReference type="Proteomes" id="UP000269221">
    <property type="component" value="Unassembled WGS sequence"/>
</dbReference>
<evidence type="ECO:0000313" key="1">
    <source>
        <dbReference type="EMBL" id="RMC14883.1"/>
    </source>
</evidence>